<organism evidence="1 2">
    <name type="scientific">Mycobacterium montefiorense</name>
    <dbReference type="NCBI Taxonomy" id="154654"/>
    <lineage>
        <taxon>Bacteria</taxon>
        <taxon>Bacillati</taxon>
        <taxon>Actinomycetota</taxon>
        <taxon>Actinomycetes</taxon>
        <taxon>Mycobacteriales</taxon>
        <taxon>Mycobacteriaceae</taxon>
        <taxon>Mycobacterium</taxon>
        <taxon>Mycobacterium simiae complex</taxon>
    </lineage>
</organism>
<reference evidence="2" key="1">
    <citation type="submission" date="2018-04" db="EMBL/GenBank/DDBJ databases">
        <title>Draft genome sequence of Mycobacterium montefiorense isolated from Japanese black salamander.</title>
        <authorList>
            <person name="Fukano H."/>
            <person name="Yoshida M."/>
            <person name="Shimizu A."/>
            <person name="Iwao H."/>
            <person name="Kurata O."/>
            <person name="Katayama Y."/>
            <person name="Omatsu T."/>
            <person name="Mizutani T."/>
            <person name="Wada S."/>
            <person name="Hoshino Y."/>
        </authorList>
    </citation>
    <scope>NUCLEOTIDE SEQUENCE [LARGE SCALE GENOMIC DNA]</scope>
    <source>
        <strain evidence="2">BS</strain>
    </source>
</reference>
<dbReference type="EMBL" id="BFCH01000017">
    <property type="protein sequence ID" value="GBG38162.1"/>
    <property type="molecule type" value="Genomic_DNA"/>
</dbReference>
<dbReference type="Proteomes" id="UP000245060">
    <property type="component" value="Unassembled WGS sequence"/>
</dbReference>
<evidence type="ECO:0000313" key="2">
    <source>
        <dbReference type="Proteomes" id="UP000245060"/>
    </source>
</evidence>
<proteinExistence type="predicted"/>
<name>A0ABQ0NPU5_9MYCO</name>
<keyword evidence="2" id="KW-1185">Reference proteome</keyword>
<accession>A0ABQ0NPU5</accession>
<sequence length="276" mass="31631">MAEDYQGGTVQFNATTFHDSVLPVKLNFRPPLAKFGSDPSTFAYQWQLLTYAFNLPDPARFPRLPGEIPAEDMRRLKRYVHVCEKTAKYTVVAHKGGITLHGENGDWSFDIDQTDDEQTVGFATRFRQLHHSSTGDPDFSVVINLLNKYARQFRDGRTAQRLAILDEWKKARGALMNRPLPNIVDRIVLEKDHCPNIDDVAMYNDVNPDKLINFFNYGELIHFGKHSEEYDKLAEDPELEAIQHNNFMQSMLGLVHLYFGFSEVIRAATQLKRGPV</sequence>
<protein>
    <submittedName>
        <fullName evidence="1">Uncharacterized protein</fullName>
    </submittedName>
</protein>
<evidence type="ECO:0000313" key="1">
    <source>
        <dbReference type="EMBL" id="GBG38162.1"/>
    </source>
</evidence>
<comment type="caution">
    <text evidence="1">The sequence shown here is derived from an EMBL/GenBank/DDBJ whole genome shotgun (WGS) entry which is preliminary data.</text>
</comment>
<gene>
    <name evidence="1" type="ORF">MmonteBS_25340</name>
</gene>